<name>A0A0F9DRQ3_9ZZZZ</name>
<dbReference type="EMBL" id="LAZR01040383">
    <property type="protein sequence ID" value="KKL14618.1"/>
    <property type="molecule type" value="Genomic_DNA"/>
</dbReference>
<reference evidence="1" key="1">
    <citation type="journal article" date="2015" name="Nature">
        <title>Complex archaea that bridge the gap between prokaryotes and eukaryotes.</title>
        <authorList>
            <person name="Spang A."/>
            <person name="Saw J.H."/>
            <person name="Jorgensen S.L."/>
            <person name="Zaremba-Niedzwiedzka K."/>
            <person name="Martijn J."/>
            <person name="Lind A.E."/>
            <person name="van Eijk R."/>
            <person name="Schleper C."/>
            <person name="Guy L."/>
            <person name="Ettema T.J."/>
        </authorList>
    </citation>
    <scope>NUCLEOTIDE SEQUENCE</scope>
</reference>
<protein>
    <recommendedName>
        <fullName evidence="2">Phosphoribosyltransferase domain-containing protein</fullName>
    </recommendedName>
</protein>
<proteinExistence type="predicted"/>
<sequence>YITEGPLLVVDDVFTTGASMEQQRNKRYAKGAVVFARTTPPDWIKSVFLLNTRS</sequence>
<feature type="non-terminal residue" evidence="1">
    <location>
        <position position="1"/>
    </location>
</feature>
<evidence type="ECO:0008006" key="2">
    <source>
        <dbReference type="Google" id="ProtNLM"/>
    </source>
</evidence>
<dbReference type="AlphaFoldDB" id="A0A0F9DRQ3"/>
<evidence type="ECO:0000313" key="1">
    <source>
        <dbReference type="EMBL" id="KKL14618.1"/>
    </source>
</evidence>
<comment type="caution">
    <text evidence="1">The sequence shown here is derived from an EMBL/GenBank/DDBJ whole genome shotgun (WGS) entry which is preliminary data.</text>
</comment>
<gene>
    <name evidence="1" type="ORF">LCGC14_2513890</name>
</gene>
<organism evidence="1">
    <name type="scientific">marine sediment metagenome</name>
    <dbReference type="NCBI Taxonomy" id="412755"/>
    <lineage>
        <taxon>unclassified sequences</taxon>
        <taxon>metagenomes</taxon>
        <taxon>ecological metagenomes</taxon>
    </lineage>
</organism>
<accession>A0A0F9DRQ3</accession>